<dbReference type="CDD" id="cd08267">
    <property type="entry name" value="MDR1"/>
    <property type="match status" value="1"/>
</dbReference>
<comment type="caution">
    <text evidence="3">The sequence shown here is derived from an EMBL/GenBank/DDBJ whole genome shotgun (WGS) entry which is preliminary data.</text>
</comment>
<proteinExistence type="predicted"/>
<dbReference type="InterPro" id="IPR020843">
    <property type="entry name" value="ER"/>
</dbReference>
<sequence length="244" mass="26254">MEGLLLKKYGDITNVLTRSEIEKPTPKVGEILIEVKTVALNPIDIKIANGDLKAILPSITKKPKLGFDVCGIVRDTGNKVTSFKNDDEVYLRLPLDRGSGFSKFIVAKLDHVALKPKNLSFEEAAALPLAALTSIQAISEYANAEAGQSILIDSGSGGVGTFAIQYAKYLELKVTAVASHRNEALLENLGVDKVICYDLESFLDSGEKYDIVFNMIGNTNPIKCIMATKKGGTVVSIGGPPDIR</sequence>
<evidence type="ECO:0000313" key="4">
    <source>
        <dbReference type="Proteomes" id="UP000263268"/>
    </source>
</evidence>
<dbReference type="GO" id="GO:0008270">
    <property type="term" value="F:zinc ion binding"/>
    <property type="evidence" value="ECO:0007669"/>
    <property type="project" value="InterPro"/>
</dbReference>
<dbReference type="SUPFAM" id="SSF51735">
    <property type="entry name" value="NAD(P)-binding Rossmann-fold domains"/>
    <property type="match status" value="1"/>
</dbReference>
<dbReference type="Proteomes" id="UP000263268">
    <property type="component" value="Unassembled WGS sequence"/>
</dbReference>
<dbReference type="GO" id="GO:0016491">
    <property type="term" value="F:oxidoreductase activity"/>
    <property type="evidence" value="ECO:0007669"/>
    <property type="project" value="UniProtKB-KW"/>
</dbReference>
<dbReference type="AlphaFoldDB" id="A0A3D6BUJ8"/>
<gene>
    <name evidence="3" type="ORF">DHV22_14180</name>
</gene>
<dbReference type="InterPro" id="IPR050700">
    <property type="entry name" value="YIM1/Zinc_Alcohol_DH_Fams"/>
</dbReference>
<dbReference type="InterPro" id="IPR011032">
    <property type="entry name" value="GroES-like_sf"/>
</dbReference>
<dbReference type="PANTHER" id="PTHR11695:SF294">
    <property type="entry name" value="RETICULON-4-INTERACTING PROTEIN 1, MITOCHONDRIAL"/>
    <property type="match status" value="1"/>
</dbReference>
<dbReference type="Pfam" id="PF08240">
    <property type="entry name" value="ADH_N"/>
    <property type="match status" value="1"/>
</dbReference>
<dbReference type="InterPro" id="IPR002364">
    <property type="entry name" value="Quin_OxRdtase/zeta-crystal_CS"/>
</dbReference>
<dbReference type="SMART" id="SM00829">
    <property type="entry name" value="PKS_ER"/>
    <property type="match status" value="1"/>
</dbReference>
<dbReference type="PROSITE" id="PS01162">
    <property type="entry name" value="QOR_ZETA_CRYSTAL"/>
    <property type="match status" value="1"/>
</dbReference>
<dbReference type="EMBL" id="DPRK01000223">
    <property type="protein sequence ID" value="HCY82648.1"/>
    <property type="molecule type" value="Genomic_DNA"/>
</dbReference>
<feature type="non-terminal residue" evidence="3">
    <location>
        <position position="244"/>
    </location>
</feature>
<dbReference type="Gene3D" id="3.40.50.720">
    <property type="entry name" value="NAD(P)-binding Rossmann-like Domain"/>
    <property type="match status" value="1"/>
</dbReference>
<dbReference type="InterPro" id="IPR036291">
    <property type="entry name" value="NAD(P)-bd_dom_sf"/>
</dbReference>
<dbReference type="PANTHER" id="PTHR11695">
    <property type="entry name" value="ALCOHOL DEHYDROGENASE RELATED"/>
    <property type="match status" value="1"/>
</dbReference>
<evidence type="ECO:0000259" key="2">
    <source>
        <dbReference type="SMART" id="SM00829"/>
    </source>
</evidence>
<accession>A0A3D6BUJ8</accession>
<protein>
    <submittedName>
        <fullName evidence="3">NADPH:quinone reductase</fullName>
    </submittedName>
</protein>
<evidence type="ECO:0000313" key="3">
    <source>
        <dbReference type="EMBL" id="HCY82648.1"/>
    </source>
</evidence>
<keyword evidence="1" id="KW-0560">Oxidoreductase</keyword>
<reference evidence="3 4" key="1">
    <citation type="journal article" date="2018" name="Nat. Biotechnol.">
        <title>A standardized bacterial taxonomy based on genome phylogeny substantially revises the tree of life.</title>
        <authorList>
            <person name="Parks D.H."/>
            <person name="Chuvochina M."/>
            <person name="Waite D.W."/>
            <person name="Rinke C."/>
            <person name="Skarshewski A."/>
            <person name="Chaumeil P.A."/>
            <person name="Hugenholtz P."/>
        </authorList>
    </citation>
    <scope>NUCLEOTIDE SEQUENCE [LARGE SCALE GENOMIC DNA]</scope>
    <source>
        <strain evidence="3">UBA10227</strain>
    </source>
</reference>
<dbReference type="InterPro" id="IPR013154">
    <property type="entry name" value="ADH-like_N"/>
</dbReference>
<name>A0A3D6BUJ8_9FLAO</name>
<dbReference type="Gene3D" id="3.90.180.10">
    <property type="entry name" value="Medium-chain alcohol dehydrogenases, catalytic domain"/>
    <property type="match status" value="1"/>
</dbReference>
<feature type="domain" description="Enoyl reductase (ER)" evidence="2">
    <location>
        <begin position="10"/>
        <end position="235"/>
    </location>
</feature>
<dbReference type="Pfam" id="PF00107">
    <property type="entry name" value="ADH_zinc_N"/>
    <property type="match status" value="1"/>
</dbReference>
<evidence type="ECO:0000256" key="1">
    <source>
        <dbReference type="ARBA" id="ARBA00023002"/>
    </source>
</evidence>
<organism evidence="3 4">
    <name type="scientific">Xanthomarina gelatinilytica</name>
    <dbReference type="NCBI Taxonomy" id="1137281"/>
    <lineage>
        <taxon>Bacteria</taxon>
        <taxon>Pseudomonadati</taxon>
        <taxon>Bacteroidota</taxon>
        <taxon>Flavobacteriia</taxon>
        <taxon>Flavobacteriales</taxon>
        <taxon>Flavobacteriaceae</taxon>
        <taxon>Xanthomarina</taxon>
    </lineage>
</organism>
<dbReference type="InterPro" id="IPR013149">
    <property type="entry name" value="ADH-like_C"/>
</dbReference>
<dbReference type="SUPFAM" id="SSF50129">
    <property type="entry name" value="GroES-like"/>
    <property type="match status" value="1"/>
</dbReference>